<evidence type="ECO:0000256" key="2">
    <source>
        <dbReference type="ARBA" id="ARBA00023125"/>
    </source>
</evidence>
<keyword evidence="1" id="KW-0805">Transcription regulation</keyword>
<keyword evidence="3" id="KW-0804">Transcription</keyword>
<organism evidence="5 6">
    <name type="scientific">Lentibacillus salicampi</name>
    <dbReference type="NCBI Taxonomy" id="175306"/>
    <lineage>
        <taxon>Bacteria</taxon>
        <taxon>Bacillati</taxon>
        <taxon>Bacillota</taxon>
        <taxon>Bacilli</taxon>
        <taxon>Bacillales</taxon>
        <taxon>Bacillaceae</taxon>
        <taxon>Lentibacillus</taxon>
    </lineage>
</organism>
<dbReference type="InterPro" id="IPR029016">
    <property type="entry name" value="GAF-like_dom_sf"/>
</dbReference>
<evidence type="ECO:0000256" key="3">
    <source>
        <dbReference type="ARBA" id="ARBA00023163"/>
    </source>
</evidence>
<dbReference type="SUPFAM" id="SSF55781">
    <property type="entry name" value="GAF domain-like"/>
    <property type="match status" value="1"/>
</dbReference>
<evidence type="ECO:0000256" key="1">
    <source>
        <dbReference type="ARBA" id="ARBA00023015"/>
    </source>
</evidence>
<dbReference type="InterPro" id="IPR036388">
    <property type="entry name" value="WH-like_DNA-bd_sf"/>
</dbReference>
<gene>
    <name evidence="5" type="ORF">E4U82_03100</name>
</gene>
<dbReference type="SMART" id="SM00421">
    <property type="entry name" value="HTH_LUXR"/>
    <property type="match status" value="1"/>
</dbReference>
<dbReference type="GO" id="GO:0003677">
    <property type="term" value="F:DNA binding"/>
    <property type="evidence" value="ECO:0007669"/>
    <property type="project" value="UniProtKB-KW"/>
</dbReference>
<dbReference type="Proteomes" id="UP000298484">
    <property type="component" value="Unassembled WGS sequence"/>
</dbReference>
<keyword evidence="2" id="KW-0238">DNA-binding</keyword>
<dbReference type="SUPFAM" id="SSF46894">
    <property type="entry name" value="C-terminal effector domain of the bipartite response regulators"/>
    <property type="match status" value="1"/>
</dbReference>
<name>A0A4Y9AEE3_9BACI</name>
<evidence type="ECO:0000313" key="5">
    <source>
        <dbReference type="EMBL" id="TFJ94258.1"/>
    </source>
</evidence>
<dbReference type="Gene3D" id="1.10.10.10">
    <property type="entry name" value="Winged helix-like DNA-binding domain superfamily/Winged helix DNA-binding domain"/>
    <property type="match status" value="1"/>
</dbReference>
<dbReference type="CDD" id="cd06170">
    <property type="entry name" value="LuxR_C_like"/>
    <property type="match status" value="1"/>
</dbReference>
<dbReference type="PANTHER" id="PTHR44688:SF16">
    <property type="entry name" value="DNA-BINDING TRANSCRIPTIONAL ACTIVATOR DEVR_DOSR"/>
    <property type="match status" value="1"/>
</dbReference>
<accession>A0A4Y9AEE3</accession>
<feature type="domain" description="HTH luxR-type" evidence="4">
    <location>
        <begin position="435"/>
        <end position="500"/>
    </location>
</feature>
<dbReference type="InterPro" id="IPR000792">
    <property type="entry name" value="Tscrpt_reg_LuxR_C"/>
</dbReference>
<reference evidence="5 6" key="1">
    <citation type="submission" date="2019-03" db="EMBL/GenBank/DDBJ databases">
        <title>Genome sequence of Lentibacillus salicampi ATCC BAA-719.</title>
        <authorList>
            <person name="Maclea K.S."/>
            <person name="Simoes Junior M."/>
        </authorList>
    </citation>
    <scope>NUCLEOTIDE SEQUENCE [LARGE SCALE GENOMIC DNA]</scope>
    <source>
        <strain evidence="5 6">ATCC BAA-719</strain>
    </source>
</reference>
<dbReference type="AlphaFoldDB" id="A0A4Y9AEE3"/>
<keyword evidence="6" id="KW-1185">Reference proteome</keyword>
<dbReference type="OrthoDB" id="2825042at2"/>
<dbReference type="PROSITE" id="PS50043">
    <property type="entry name" value="HTH_LUXR_2"/>
    <property type="match status" value="1"/>
</dbReference>
<proteinExistence type="predicted"/>
<sequence length="502" mass="57639">MNMSLTINHQMDSLFQNGLDIVRSHPYPIMNEWESILSHLQRTGKKSASNMETAISFFTEYFFSQDNEQPENLKPRCPEAFQPSQSTLTLLENAVHKVTQLQKNHSYQDHQAIRYLFSTISQDIFTQPYQQYFSIDFFLKNLVSSNQLPIEWTAIIIQKDQSYVLEKWFNNLSQDLLLGNDTLKADTVFALSELLLSQMPWQNRKKYNVLPIPHDDVTLLICVDHDDTSHVMPFITYALQMFQNGKDSFEITKQEQQWKNSVIMFNETIMRSNNYNEAIENITAGFVNYLPFERCALFSYSANEQTGVGLFGHRLDNKAIQNISEDISQLPLIRDNLQLVRLFGKTMNYLQPIYIKDASIGFPDHYVKQFDLKSVVIAPIFVSSNNRLFGAAILDQGAGKHFKVSQDTFTALLKFGQSAGEILAKYYHKHTRDDHQSGTLHLSPREIEVMKLMAEGASTSEAASDLNLSEYTVRDYVSAIMQKMDARNRTEAVARAIRQGLI</sequence>
<dbReference type="PANTHER" id="PTHR44688">
    <property type="entry name" value="DNA-BINDING TRANSCRIPTIONAL ACTIVATOR DEVR_DOSR"/>
    <property type="match status" value="1"/>
</dbReference>
<dbReference type="InterPro" id="IPR016032">
    <property type="entry name" value="Sig_transdc_resp-reg_C-effctor"/>
</dbReference>
<dbReference type="PRINTS" id="PR00038">
    <property type="entry name" value="HTHLUXR"/>
</dbReference>
<dbReference type="EMBL" id="SRHY01000002">
    <property type="protein sequence ID" value="TFJ94258.1"/>
    <property type="molecule type" value="Genomic_DNA"/>
</dbReference>
<evidence type="ECO:0000259" key="4">
    <source>
        <dbReference type="PROSITE" id="PS50043"/>
    </source>
</evidence>
<evidence type="ECO:0000313" key="6">
    <source>
        <dbReference type="Proteomes" id="UP000298484"/>
    </source>
</evidence>
<dbReference type="GO" id="GO:0045892">
    <property type="term" value="P:negative regulation of DNA-templated transcription"/>
    <property type="evidence" value="ECO:0007669"/>
    <property type="project" value="UniProtKB-ARBA"/>
</dbReference>
<comment type="caution">
    <text evidence="5">The sequence shown here is derived from an EMBL/GenBank/DDBJ whole genome shotgun (WGS) entry which is preliminary data.</text>
</comment>
<dbReference type="Pfam" id="PF00196">
    <property type="entry name" value="GerE"/>
    <property type="match status" value="1"/>
</dbReference>
<protein>
    <submittedName>
        <fullName evidence="5">Response regulator transcription factor</fullName>
    </submittedName>
</protein>
<dbReference type="Gene3D" id="3.30.450.40">
    <property type="match status" value="1"/>
</dbReference>